<reference evidence="1 2" key="1">
    <citation type="submission" date="2018-12" db="EMBL/GenBank/DDBJ databases">
        <title>Unveiling genomic diversity among members of the Bifidobacterium pseudolongum species, a widely distributed gut commensal of the animal kingdom.</title>
        <authorList>
            <person name="Lugli G.A."/>
            <person name="Duranti S."/>
            <person name="Albert K."/>
            <person name="Mancabelli L."/>
            <person name="Napoli S."/>
            <person name="Viappiani A."/>
            <person name="Anzalone R."/>
            <person name="Longhi G."/>
            <person name="Milani C."/>
            <person name="Turroni F."/>
            <person name="Alessandri G."/>
            <person name="Sela D.A."/>
            <person name="Van Sinderen D."/>
            <person name="Ventura M."/>
        </authorList>
    </citation>
    <scope>NUCLEOTIDE SEQUENCE [LARGE SCALE GENOMIC DNA]</scope>
    <source>
        <strain evidence="1 2">2003B</strain>
    </source>
</reference>
<name>A0A4Q5AU26_9BIFI</name>
<evidence type="ECO:0008006" key="3">
    <source>
        <dbReference type="Google" id="ProtNLM"/>
    </source>
</evidence>
<evidence type="ECO:0000313" key="1">
    <source>
        <dbReference type="EMBL" id="RYQ38718.1"/>
    </source>
</evidence>
<comment type="caution">
    <text evidence="1">The sequence shown here is derived from an EMBL/GenBank/DDBJ whole genome shotgun (WGS) entry which is preliminary data.</text>
</comment>
<accession>A0A4Q5AU26</accession>
<dbReference type="AlphaFoldDB" id="A0A4Q5AU26"/>
<proteinExistence type="predicted"/>
<dbReference type="EMBL" id="RYUW01000002">
    <property type="protein sequence ID" value="RYQ38718.1"/>
    <property type="molecule type" value="Genomic_DNA"/>
</dbReference>
<organism evidence="1 2">
    <name type="scientific">Bifidobacterium pseudolongum subsp. globosum</name>
    <dbReference type="NCBI Taxonomy" id="1690"/>
    <lineage>
        <taxon>Bacteria</taxon>
        <taxon>Bacillati</taxon>
        <taxon>Actinomycetota</taxon>
        <taxon>Actinomycetes</taxon>
        <taxon>Bifidobacteriales</taxon>
        <taxon>Bifidobacteriaceae</taxon>
        <taxon>Bifidobacterium</taxon>
    </lineage>
</organism>
<evidence type="ECO:0000313" key="2">
    <source>
        <dbReference type="Proteomes" id="UP000292382"/>
    </source>
</evidence>
<sequence>MADMELKRRDVATLIAGANLTPEPYISIDEALSLMPGVTKQSLANMRFRGEGPNFYKPTARTVLYKASEVLAWADETKSATTEKEESK</sequence>
<protein>
    <recommendedName>
        <fullName evidence="3">DNA-binding protein</fullName>
    </recommendedName>
</protein>
<dbReference type="Proteomes" id="UP000292382">
    <property type="component" value="Unassembled WGS sequence"/>
</dbReference>
<gene>
    <name evidence="1" type="ORF">PG2003B_0081</name>
</gene>